<dbReference type="InterPro" id="IPR002913">
    <property type="entry name" value="START_lipid-bd_dom"/>
</dbReference>
<dbReference type="WBParaSite" id="ACRNAN_Path_507.g1924.t1">
    <property type="protein sequence ID" value="ACRNAN_Path_507.g1924.t1"/>
    <property type="gene ID" value="ACRNAN_Path_507.g1924"/>
</dbReference>
<name>A0A914C7N2_9BILA</name>
<evidence type="ECO:0000313" key="7">
    <source>
        <dbReference type="WBParaSite" id="ACRNAN_Path_507.g1924.t1"/>
    </source>
</evidence>
<dbReference type="AlphaFoldDB" id="A0A914C7N2"/>
<dbReference type="InterPro" id="IPR023393">
    <property type="entry name" value="START-like_dom_sf"/>
</dbReference>
<organism evidence="6 7">
    <name type="scientific">Acrobeloides nanus</name>
    <dbReference type="NCBI Taxonomy" id="290746"/>
    <lineage>
        <taxon>Eukaryota</taxon>
        <taxon>Metazoa</taxon>
        <taxon>Ecdysozoa</taxon>
        <taxon>Nematoda</taxon>
        <taxon>Chromadorea</taxon>
        <taxon>Rhabditida</taxon>
        <taxon>Tylenchina</taxon>
        <taxon>Cephalobomorpha</taxon>
        <taxon>Cephaloboidea</taxon>
        <taxon>Cephalobidae</taxon>
        <taxon>Acrobeloides</taxon>
    </lineage>
</organism>
<evidence type="ECO:0000259" key="5">
    <source>
        <dbReference type="PROSITE" id="PS50848"/>
    </source>
</evidence>
<dbReference type="InterPro" id="IPR043556">
    <property type="entry name" value="StARD5/6"/>
</dbReference>
<dbReference type="PANTHER" id="PTHR46374">
    <property type="entry name" value="PROTEIN CBG07384"/>
    <property type="match status" value="1"/>
</dbReference>
<evidence type="ECO:0000256" key="1">
    <source>
        <dbReference type="ARBA" id="ARBA00022448"/>
    </source>
</evidence>
<proteinExistence type="predicted"/>
<evidence type="ECO:0000256" key="4">
    <source>
        <dbReference type="ARBA" id="ARBA00024750"/>
    </source>
</evidence>
<dbReference type="SMART" id="SM00234">
    <property type="entry name" value="START"/>
    <property type="match status" value="1"/>
</dbReference>
<dbReference type="GO" id="GO:0008289">
    <property type="term" value="F:lipid binding"/>
    <property type="evidence" value="ECO:0007669"/>
    <property type="project" value="UniProtKB-KW"/>
</dbReference>
<keyword evidence="3" id="KW-0446">Lipid-binding</keyword>
<evidence type="ECO:0000256" key="2">
    <source>
        <dbReference type="ARBA" id="ARBA00023055"/>
    </source>
</evidence>
<dbReference type="GO" id="GO:0006869">
    <property type="term" value="P:lipid transport"/>
    <property type="evidence" value="ECO:0007669"/>
    <property type="project" value="UniProtKB-KW"/>
</dbReference>
<dbReference type="SUPFAM" id="SSF55961">
    <property type="entry name" value="Bet v1-like"/>
    <property type="match status" value="1"/>
</dbReference>
<dbReference type="Gene3D" id="3.30.530.20">
    <property type="match status" value="1"/>
</dbReference>
<dbReference type="Pfam" id="PF01852">
    <property type="entry name" value="START"/>
    <property type="match status" value="1"/>
</dbReference>
<sequence>MAPKDCDNGIDKAMPCDEDYIVLAEKAAKDIEHYCEDMSSWNDINMGDPAYKIFTRKSDTVEASEAMLMLTTTLPASIDKLEKLLSFQYPYRLQWDEMLENAEVIRKLPDEIYIIRHLVKKRLTLSARESIDVVKVLRKDDKMIFGSTGTTHPQYPPVKGYVRTRQHLGGYYMKPNVADSSSTDFSMLFHADLNLSAPRFVSSLVDRFKPKLMAEKIGNLRKAIVKFDI</sequence>
<keyword evidence="6" id="KW-1185">Reference proteome</keyword>
<dbReference type="PROSITE" id="PS50848">
    <property type="entry name" value="START"/>
    <property type="match status" value="1"/>
</dbReference>
<dbReference type="PANTHER" id="PTHR46374:SF1">
    <property type="entry name" value="START DOMAIN-CONTAINING PROTEIN"/>
    <property type="match status" value="1"/>
</dbReference>
<dbReference type="Proteomes" id="UP000887540">
    <property type="component" value="Unplaced"/>
</dbReference>
<evidence type="ECO:0000256" key="3">
    <source>
        <dbReference type="ARBA" id="ARBA00023121"/>
    </source>
</evidence>
<feature type="domain" description="START" evidence="5">
    <location>
        <begin position="41"/>
        <end position="229"/>
    </location>
</feature>
<keyword evidence="2" id="KW-0445">Lipid transport</keyword>
<comment type="function">
    <text evidence="4">May be involved in the intracellular transport of sterols or other lipids. May bind cholesterol or other sterols.</text>
</comment>
<keyword evidence="1" id="KW-0813">Transport</keyword>
<accession>A0A914C7N2</accession>
<dbReference type="CDD" id="cd00177">
    <property type="entry name" value="START"/>
    <property type="match status" value="1"/>
</dbReference>
<protein>
    <submittedName>
        <fullName evidence="7">START domain-containing protein</fullName>
    </submittedName>
</protein>
<evidence type="ECO:0000313" key="6">
    <source>
        <dbReference type="Proteomes" id="UP000887540"/>
    </source>
</evidence>
<reference evidence="7" key="1">
    <citation type="submission" date="2022-11" db="UniProtKB">
        <authorList>
            <consortium name="WormBaseParasite"/>
        </authorList>
    </citation>
    <scope>IDENTIFICATION</scope>
</reference>